<evidence type="ECO:0000259" key="1">
    <source>
        <dbReference type="PROSITE" id="PS51186"/>
    </source>
</evidence>
<accession>A0A412KRS7</accession>
<dbReference type="PROSITE" id="PS51186">
    <property type="entry name" value="GNAT"/>
    <property type="match status" value="1"/>
</dbReference>
<dbReference type="Proteomes" id="UP000285981">
    <property type="component" value="Unassembled WGS sequence"/>
</dbReference>
<dbReference type="CDD" id="cd04301">
    <property type="entry name" value="NAT_SF"/>
    <property type="match status" value="1"/>
</dbReference>
<comment type="caution">
    <text evidence="2">The sequence shown here is derived from an EMBL/GenBank/DDBJ whole genome shotgun (WGS) entry which is preliminary data.</text>
</comment>
<feature type="domain" description="N-acetyltransferase" evidence="1">
    <location>
        <begin position="44"/>
        <end position="196"/>
    </location>
</feature>
<dbReference type="SUPFAM" id="SSF55729">
    <property type="entry name" value="Acyl-CoA N-acyltransferases (Nat)"/>
    <property type="match status" value="1"/>
</dbReference>
<evidence type="ECO:0000313" key="3">
    <source>
        <dbReference type="Proteomes" id="UP000285981"/>
    </source>
</evidence>
<dbReference type="EMBL" id="QRVU01000019">
    <property type="protein sequence ID" value="RGS71362.1"/>
    <property type="molecule type" value="Genomic_DNA"/>
</dbReference>
<gene>
    <name evidence="2" type="ORF">DWX78_05395</name>
</gene>
<dbReference type="InterPro" id="IPR016181">
    <property type="entry name" value="Acyl_CoA_acyltransferase"/>
</dbReference>
<proteinExistence type="predicted"/>
<organism evidence="2 3">
    <name type="scientific">Dorea formicigenerans</name>
    <dbReference type="NCBI Taxonomy" id="39486"/>
    <lineage>
        <taxon>Bacteria</taxon>
        <taxon>Bacillati</taxon>
        <taxon>Bacillota</taxon>
        <taxon>Clostridia</taxon>
        <taxon>Lachnospirales</taxon>
        <taxon>Lachnospiraceae</taxon>
        <taxon>Dorea</taxon>
    </lineage>
</organism>
<reference evidence="2 3" key="1">
    <citation type="submission" date="2018-08" db="EMBL/GenBank/DDBJ databases">
        <title>A genome reference for cultivated species of the human gut microbiota.</title>
        <authorList>
            <person name="Zou Y."/>
            <person name="Xue W."/>
            <person name="Luo G."/>
        </authorList>
    </citation>
    <scope>NUCLEOTIDE SEQUENCE [LARGE SCALE GENOMIC DNA]</scope>
    <source>
        <strain evidence="2 3">AF21-25</strain>
    </source>
</reference>
<dbReference type="InterPro" id="IPR000182">
    <property type="entry name" value="GNAT_dom"/>
</dbReference>
<keyword evidence="2" id="KW-0808">Transferase</keyword>
<protein>
    <submittedName>
        <fullName evidence="2">GNAT family N-acetyltransferase</fullName>
    </submittedName>
</protein>
<dbReference type="AlphaFoldDB" id="A0A412KRS7"/>
<evidence type="ECO:0000313" key="2">
    <source>
        <dbReference type="EMBL" id="RGS71362.1"/>
    </source>
</evidence>
<dbReference type="PANTHER" id="PTHR43328">
    <property type="entry name" value="ACETYLTRANSFERASE-RELATED"/>
    <property type="match status" value="1"/>
</dbReference>
<dbReference type="GO" id="GO:0016747">
    <property type="term" value="F:acyltransferase activity, transferring groups other than amino-acyl groups"/>
    <property type="evidence" value="ECO:0007669"/>
    <property type="project" value="InterPro"/>
</dbReference>
<name>A0A412KRS7_9FIRM</name>
<dbReference type="Pfam" id="PF00583">
    <property type="entry name" value="Acetyltransf_1"/>
    <property type="match status" value="1"/>
</dbReference>
<sequence length="196" mass="21622">MKKLTLRAVVSEGAGMRYNKTIMLSNGVECCLRNGTESDGQLVLDNFNLTHSETDYLLTYPDENSFNAEQESQFLKEKAESEREIELIAIVDGVITGTAGIEAIGTKYKVRHRAEFGISVAKKYWGLGIGKALLASCIECAKAAGYSQLELNVVAENERAVSMYEQAGFVEFGRNPKGFCSRIAGFQEVISMRLEL</sequence>
<dbReference type="Gene3D" id="3.40.630.30">
    <property type="match status" value="1"/>
</dbReference>
<dbReference type="PANTHER" id="PTHR43328:SF1">
    <property type="entry name" value="N-ACETYLTRANSFERASE DOMAIN-CONTAINING PROTEIN"/>
    <property type="match status" value="1"/>
</dbReference>